<organism evidence="14 15">
    <name type="scientific">Steinernema carpocapsae</name>
    <name type="common">Entomopathogenic nematode</name>
    <dbReference type="NCBI Taxonomy" id="34508"/>
    <lineage>
        <taxon>Eukaryota</taxon>
        <taxon>Metazoa</taxon>
        <taxon>Ecdysozoa</taxon>
        <taxon>Nematoda</taxon>
        <taxon>Chromadorea</taxon>
        <taxon>Rhabditida</taxon>
        <taxon>Tylenchina</taxon>
        <taxon>Panagrolaimomorpha</taxon>
        <taxon>Strongyloidoidea</taxon>
        <taxon>Steinernematidae</taxon>
        <taxon>Steinernema</taxon>
    </lineage>
</organism>
<dbReference type="SUPFAM" id="SSF57716">
    <property type="entry name" value="Glucocorticoid receptor-like (DNA-binding domain)"/>
    <property type="match status" value="1"/>
</dbReference>
<dbReference type="Gene3D" id="3.30.50.10">
    <property type="entry name" value="Erythroid Transcription Factor GATA-1, subunit A"/>
    <property type="match status" value="1"/>
</dbReference>
<dbReference type="Pfam" id="PF00104">
    <property type="entry name" value="Hormone_recep"/>
    <property type="match status" value="1"/>
</dbReference>
<keyword evidence="3 11" id="KW-0479">Metal-binding</keyword>
<keyword evidence="7 11" id="KW-0238">DNA-binding</keyword>
<dbReference type="InterPro" id="IPR051152">
    <property type="entry name" value="C.elegans_Orphan_NR"/>
</dbReference>
<dbReference type="PROSITE" id="PS51030">
    <property type="entry name" value="NUCLEAR_REC_DBD_2"/>
    <property type="match status" value="1"/>
</dbReference>
<sequence length="417" mass="48283">MDMQPSSSSDGRTCLVCGAEAHGIHFQVNSCRACAAFFRRSTDIGKKYKCRRAKNDCDVSKDIVHQCRRCRYEKCKKVGMTLNAVLVKQHQMAIQASLSTNPSSQLSSNIVFHDSPETDDFYLQDMPEIVFEDHRLKMETDGLITSIKEVLNDTSPSKPLPNLLGVKLTPMQSLLRAFNDMIPGGRPEKIAIYKTIDLRFWMKTFGDLMKRLAKWAMGCEEFAQLPLDDRWRIYLNFWPHMYFIERCARSLEYLGLDVQPLHLISDNVAVNLLDFEYTVPNMPEERRTKLRDMFRVHDEMMYQYFIKPMTNLNMTTYEVVYLCTQTLWSISKVKGLSEQTYDLASRILDQSGNELHNYYAHELRLENYASRLAKIVKLLSESENLFRHRKDIMLTADVFGIFGSDLHESELCAHGSL</sequence>
<dbReference type="GO" id="GO:0000978">
    <property type="term" value="F:RNA polymerase II cis-regulatory region sequence-specific DNA binding"/>
    <property type="evidence" value="ECO:0007669"/>
    <property type="project" value="InterPro"/>
</dbReference>
<dbReference type="CDD" id="cd06960">
    <property type="entry name" value="NR_DBD_HNF4A"/>
    <property type="match status" value="1"/>
</dbReference>
<dbReference type="Proteomes" id="UP000298663">
    <property type="component" value="Unassembled WGS sequence"/>
</dbReference>
<dbReference type="AlphaFoldDB" id="A0A4U5NVL1"/>
<keyword evidence="4 11" id="KW-0863">Zinc-finger</keyword>
<dbReference type="EMBL" id="AZBU02000003">
    <property type="protein sequence ID" value="TKR87558.1"/>
    <property type="molecule type" value="Genomic_DNA"/>
</dbReference>
<keyword evidence="10 11" id="KW-0539">Nucleus</keyword>
<evidence type="ECO:0000256" key="9">
    <source>
        <dbReference type="ARBA" id="ARBA00023170"/>
    </source>
</evidence>
<reference evidence="14 15" key="1">
    <citation type="journal article" date="2015" name="Genome Biol.">
        <title>Comparative genomics of Steinernema reveals deeply conserved gene regulatory networks.</title>
        <authorList>
            <person name="Dillman A.R."/>
            <person name="Macchietto M."/>
            <person name="Porter C.F."/>
            <person name="Rogers A."/>
            <person name="Williams B."/>
            <person name="Antoshechkin I."/>
            <person name="Lee M.M."/>
            <person name="Goodwin Z."/>
            <person name="Lu X."/>
            <person name="Lewis E.E."/>
            <person name="Goodrich-Blair H."/>
            <person name="Stock S.P."/>
            <person name="Adams B.J."/>
            <person name="Sternberg P.W."/>
            <person name="Mortazavi A."/>
        </authorList>
    </citation>
    <scope>NUCLEOTIDE SEQUENCE [LARGE SCALE GENOMIC DNA]</scope>
    <source>
        <strain evidence="14 15">ALL</strain>
    </source>
</reference>
<dbReference type="PANTHER" id="PTHR45680">
    <property type="entry name" value="NUCLEAR HORMONE RECEPTOR FAMILY"/>
    <property type="match status" value="1"/>
</dbReference>
<dbReference type="SMART" id="SM00430">
    <property type="entry name" value="HOLI"/>
    <property type="match status" value="1"/>
</dbReference>
<evidence type="ECO:0000256" key="4">
    <source>
        <dbReference type="ARBA" id="ARBA00022771"/>
    </source>
</evidence>
<comment type="subcellular location">
    <subcellularLocation>
        <location evidence="1 11">Nucleus</location>
    </subcellularLocation>
</comment>
<dbReference type="GO" id="GO:0005634">
    <property type="term" value="C:nucleus"/>
    <property type="evidence" value="ECO:0007669"/>
    <property type="project" value="UniProtKB-SubCell"/>
</dbReference>
<dbReference type="PROSITE" id="PS00031">
    <property type="entry name" value="NUCLEAR_REC_DBD_1"/>
    <property type="match status" value="1"/>
</dbReference>
<comment type="similarity">
    <text evidence="2 11">Belongs to the nuclear hormone receptor family.</text>
</comment>
<gene>
    <name evidence="14" type="ORF">L596_011935</name>
</gene>
<keyword evidence="5 11" id="KW-0862">Zinc</keyword>
<evidence type="ECO:0000256" key="6">
    <source>
        <dbReference type="ARBA" id="ARBA00023015"/>
    </source>
</evidence>
<feature type="domain" description="Nuclear receptor" evidence="12">
    <location>
        <begin position="11"/>
        <end position="87"/>
    </location>
</feature>
<keyword evidence="6 11" id="KW-0805">Transcription regulation</keyword>
<name>A0A4U5NVL1_STECR</name>
<dbReference type="OrthoDB" id="10018779at2759"/>
<dbReference type="InterPro" id="IPR013088">
    <property type="entry name" value="Znf_NHR/GATA"/>
</dbReference>
<evidence type="ECO:0000256" key="3">
    <source>
        <dbReference type="ARBA" id="ARBA00022723"/>
    </source>
</evidence>
<dbReference type="InterPro" id="IPR000536">
    <property type="entry name" value="Nucl_hrmn_rcpt_lig-bd"/>
</dbReference>
<dbReference type="PRINTS" id="PR00047">
    <property type="entry name" value="STROIDFINGER"/>
</dbReference>
<dbReference type="Gene3D" id="1.10.565.10">
    <property type="entry name" value="Retinoid X Receptor"/>
    <property type="match status" value="1"/>
</dbReference>
<dbReference type="GO" id="GO:0008270">
    <property type="term" value="F:zinc ion binding"/>
    <property type="evidence" value="ECO:0007669"/>
    <property type="project" value="UniProtKB-KW"/>
</dbReference>
<protein>
    <recommendedName>
        <fullName evidence="16">Nuclear receptor domain-containing protein</fullName>
    </recommendedName>
</protein>
<dbReference type="InterPro" id="IPR035500">
    <property type="entry name" value="NHR-like_dom_sf"/>
</dbReference>
<evidence type="ECO:0000256" key="8">
    <source>
        <dbReference type="ARBA" id="ARBA00023163"/>
    </source>
</evidence>
<evidence type="ECO:0000259" key="12">
    <source>
        <dbReference type="PROSITE" id="PS51030"/>
    </source>
</evidence>
<dbReference type="InterPro" id="IPR001628">
    <property type="entry name" value="Znf_hrmn_rcpt"/>
</dbReference>
<reference evidence="14 15" key="2">
    <citation type="journal article" date="2019" name="G3 (Bethesda)">
        <title>Hybrid Assembly of the Genome of the Entomopathogenic Nematode Steinernema carpocapsae Identifies the X-Chromosome.</title>
        <authorList>
            <person name="Serra L."/>
            <person name="Macchietto M."/>
            <person name="Macias-Munoz A."/>
            <person name="McGill C.J."/>
            <person name="Rodriguez I.M."/>
            <person name="Rodriguez B."/>
            <person name="Murad R."/>
            <person name="Mortazavi A."/>
        </authorList>
    </citation>
    <scope>NUCLEOTIDE SEQUENCE [LARGE SCALE GENOMIC DNA]</scope>
    <source>
        <strain evidence="14 15">ALL</strain>
    </source>
</reference>
<evidence type="ECO:0000256" key="1">
    <source>
        <dbReference type="ARBA" id="ARBA00004123"/>
    </source>
</evidence>
<dbReference type="STRING" id="34508.A0A4U5NVL1"/>
<keyword evidence="15" id="KW-1185">Reference proteome</keyword>
<evidence type="ECO:0000256" key="11">
    <source>
        <dbReference type="RuleBase" id="RU004334"/>
    </source>
</evidence>
<comment type="caution">
    <text evidence="14">The sequence shown here is derived from an EMBL/GenBank/DDBJ whole genome shotgun (WGS) entry which is preliminary data.</text>
</comment>
<proteinExistence type="inferred from homology"/>
<dbReference type="SMART" id="SM00399">
    <property type="entry name" value="ZnF_C4"/>
    <property type="match status" value="1"/>
</dbReference>
<feature type="domain" description="NR LBD" evidence="13">
    <location>
        <begin position="170"/>
        <end position="415"/>
    </location>
</feature>
<evidence type="ECO:0000256" key="7">
    <source>
        <dbReference type="ARBA" id="ARBA00023125"/>
    </source>
</evidence>
<evidence type="ECO:0000256" key="10">
    <source>
        <dbReference type="ARBA" id="ARBA00023242"/>
    </source>
</evidence>
<dbReference type="SUPFAM" id="SSF48508">
    <property type="entry name" value="Nuclear receptor ligand-binding domain"/>
    <property type="match status" value="1"/>
</dbReference>
<dbReference type="PANTHER" id="PTHR45680:SF23">
    <property type="entry name" value="NUCLEAR HORMONE RECEPTOR FAMILY"/>
    <property type="match status" value="1"/>
</dbReference>
<dbReference type="InterPro" id="IPR049636">
    <property type="entry name" value="HNF4-like_DBD"/>
</dbReference>
<dbReference type="PROSITE" id="PS51843">
    <property type="entry name" value="NR_LBD"/>
    <property type="match status" value="1"/>
</dbReference>
<keyword evidence="8 11" id="KW-0804">Transcription</keyword>
<evidence type="ECO:0000313" key="15">
    <source>
        <dbReference type="Proteomes" id="UP000298663"/>
    </source>
</evidence>
<accession>A0A4U5NVL1</accession>
<evidence type="ECO:0000256" key="2">
    <source>
        <dbReference type="ARBA" id="ARBA00005993"/>
    </source>
</evidence>
<evidence type="ECO:0008006" key="16">
    <source>
        <dbReference type="Google" id="ProtNLM"/>
    </source>
</evidence>
<evidence type="ECO:0000313" key="14">
    <source>
        <dbReference type="EMBL" id="TKR87558.1"/>
    </source>
</evidence>
<keyword evidence="9 11" id="KW-0675">Receptor</keyword>
<dbReference type="GO" id="GO:0003700">
    <property type="term" value="F:DNA-binding transcription factor activity"/>
    <property type="evidence" value="ECO:0007669"/>
    <property type="project" value="InterPro"/>
</dbReference>
<evidence type="ECO:0000256" key="5">
    <source>
        <dbReference type="ARBA" id="ARBA00022833"/>
    </source>
</evidence>
<dbReference type="Pfam" id="PF00105">
    <property type="entry name" value="zf-C4"/>
    <property type="match status" value="1"/>
</dbReference>
<evidence type="ECO:0000259" key="13">
    <source>
        <dbReference type="PROSITE" id="PS51843"/>
    </source>
</evidence>